<dbReference type="AlphaFoldDB" id="A0A317ZIE1"/>
<organism evidence="4 5">
    <name type="scientific">Coraliomargarita sinensis</name>
    <dbReference type="NCBI Taxonomy" id="2174842"/>
    <lineage>
        <taxon>Bacteria</taxon>
        <taxon>Pseudomonadati</taxon>
        <taxon>Verrucomicrobiota</taxon>
        <taxon>Opitutia</taxon>
        <taxon>Puniceicoccales</taxon>
        <taxon>Coraliomargaritaceae</taxon>
        <taxon>Coraliomargarita</taxon>
    </lineage>
</organism>
<keyword evidence="1" id="KW-0808">Transferase</keyword>
<evidence type="ECO:0000256" key="1">
    <source>
        <dbReference type="ARBA" id="ARBA00022679"/>
    </source>
</evidence>
<dbReference type="Gene3D" id="3.40.50.2000">
    <property type="entry name" value="Glycogen Phosphorylase B"/>
    <property type="match status" value="2"/>
</dbReference>
<dbReference type="InParanoid" id="A0A317ZIE1"/>
<evidence type="ECO:0000313" key="5">
    <source>
        <dbReference type="Proteomes" id="UP000247099"/>
    </source>
</evidence>
<sequence length="413" mass="45902">MNIWLINPFSDLPNEGASEGRFCCLARMLVEQGHHVTWWTVDFHHRTKARREPVFEGGKEEKWEGNRGGSCQIFLLPVPGYKKNISFARVRSHRAYGREFAKTAEARIAEGERPDVIHLSTPPLDCIAPVLQLRQRIGCRVTVDVMDLWPETFYRTLPQGLRCLGKILFAPLHGAAKRAYKEADGISAVSQEYLDHVSEVRGRGSGVGSQPSDLHLCYVGGERLPAPCSAPHAPRFLYVGAMTPTYDLPTILEAAESLQKDGHRFEVWFAGGGVSEPVLKAEVERRQLSGTVKFLGFLNQEELKDVLGRADVGLNAINPGAYITMPHKLSDYLCAGLAVINSTTGEPAELLRQADAGCTYTAGHVASLRAGMKHYINQPEALEQQRENARQLAQKYFDRNKTYSAMIDFILGK</sequence>
<dbReference type="InterPro" id="IPR028098">
    <property type="entry name" value="Glyco_trans_4-like_N"/>
</dbReference>
<protein>
    <recommendedName>
        <fullName evidence="6">Glycosyltransferase WbuB</fullName>
    </recommendedName>
</protein>
<keyword evidence="5" id="KW-1185">Reference proteome</keyword>
<feature type="domain" description="Glycosyl transferase family 1" evidence="2">
    <location>
        <begin position="234"/>
        <end position="391"/>
    </location>
</feature>
<name>A0A317ZIE1_9BACT</name>
<dbReference type="OrthoDB" id="9802525at2"/>
<dbReference type="Proteomes" id="UP000247099">
    <property type="component" value="Unassembled WGS sequence"/>
</dbReference>
<evidence type="ECO:0000313" key="4">
    <source>
        <dbReference type="EMBL" id="PXA03668.1"/>
    </source>
</evidence>
<gene>
    <name evidence="4" type="ORF">DDZ13_10255</name>
</gene>
<dbReference type="GO" id="GO:0016757">
    <property type="term" value="F:glycosyltransferase activity"/>
    <property type="evidence" value="ECO:0007669"/>
    <property type="project" value="InterPro"/>
</dbReference>
<dbReference type="CDD" id="cd03794">
    <property type="entry name" value="GT4_WbuB-like"/>
    <property type="match status" value="1"/>
</dbReference>
<dbReference type="EMBL" id="QHJQ01000007">
    <property type="protein sequence ID" value="PXA03668.1"/>
    <property type="molecule type" value="Genomic_DNA"/>
</dbReference>
<dbReference type="Pfam" id="PF13579">
    <property type="entry name" value="Glyco_trans_4_4"/>
    <property type="match status" value="1"/>
</dbReference>
<proteinExistence type="predicted"/>
<dbReference type="PANTHER" id="PTHR46401">
    <property type="entry name" value="GLYCOSYLTRANSFERASE WBBK-RELATED"/>
    <property type="match status" value="1"/>
</dbReference>
<dbReference type="GO" id="GO:0009103">
    <property type="term" value="P:lipopolysaccharide biosynthetic process"/>
    <property type="evidence" value="ECO:0007669"/>
    <property type="project" value="TreeGrafter"/>
</dbReference>
<dbReference type="PANTHER" id="PTHR46401:SF2">
    <property type="entry name" value="GLYCOSYLTRANSFERASE WBBK-RELATED"/>
    <property type="match status" value="1"/>
</dbReference>
<accession>A0A317ZIE1</accession>
<dbReference type="RefSeq" id="WP_110131364.1">
    <property type="nucleotide sequence ID" value="NZ_QHJQ01000007.1"/>
</dbReference>
<evidence type="ECO:0000259" key="2">
    <source>
        <dbReference type="Pfam" id="PF00534"/>
    </source>
</evidence>
<dbReference type="Pfam" id="PF00534">
    <property type="entry name" value="Glycos_transf_1"/>
    <property type="match status" value="1"/>
</dbReference>
<dbReference type="InterPro" id="IPR001296">
    <property type="entry name" value="Glyco_trans_1"/>
</dbReference>
<evidence type="ECO:0008006" key="6">
    <source>
        <dbReference type="Google" id="ProtNLM"/>
    </source>
</evidence>
<comment type="caution">
    <text evidence="4">The sequence shown here is derived from an EMBL/GenBank/DDBJ whole genome shotgun (WGS) entry which is preliminary data.</text>
</comment>
<feature type="domain" description="Glycosyltransferase subfamily 4-like N-terminal" evidence="3">
    <location>
        <begin position="25"/>
        <end position="202"/>
    </location>
</feature>
<evidence type="ECO:0000259" key="3">
    <source>
        <dbReference type="Pfam" id="PF13579"/>
    </source>
</evidence>
<reference evidence="4 5" key="1">
    <citation type="submission" date="2018-05" db="EMBL/GenBank/DDBJ databases">
        <title>Coraliomargarita sinensis sp. nov., isolated from a marine solar saltern.</title>
        <authorList>
            <person name="Zhou L.Y."/>
        </authorList>
    </citation>
    <scope>NUCLEOTIDE SEQUENCE [LARGE SCALE GENOMIC DNA]</scope>
    <source>
        <strain evidence="4 5">WN38</strain>
    </source>
</reference>
<dbReference type="SUPFAM" id="SSF53756">
    <property type="entry name" value="UDP-Glycosyltransferase/glycogen phosphorylase"/>
    <property type="match status" value="1"/>
</dbReference>